<dbReference type="EMBL" id="CP031003">
    <property type="protein sequence ID" value="AXN36313.1"/>
    <property type="molecule type" value="Genomic_DNA"/>
</dbReference>
<reference evidence="3 4" key="1">
    <citation type="submission" date="2018-07" db="EMBL/GenBank/DDBJ databases">
        <title>Lactobacillus curvatus genome sequence.</title>
        <authorList>
            <person name="Prechtl R."/>
        </authorList>
    </citation>
    <scope>NUCLEOTIDE SEQUENCE [LARGE SCALE GENOMIC DNA]</scope>
    <source>
        <strain evidence="3 4">TMW 1.1928</strain>
    </source>
</reference>
<keyword evidence="2" id="KW-0812">Transmembrane</keyword>
<proteinExistence type="predicted"/>
<feature type="compositionally biased region" description="Gly residues" evidence="1">
    <location>
        <begin position="1017"/>
        <end position="1053"/>
    </location>
</feature>
<organism evidence="3 4">
    <name type="scientific">Latilactobacillus curvatus</name>
    <name type="common">Lactobacillus curvatus</name>
    <dbReference type="NCBI Taxonomy" id="28038"/>
    <lineage>
        <taxon>Bacteria</taxon>
        <taxon>Bacillati</taxon>
        <taxon>Bacillota</taxon>
        <taxon>Bacilli</taxon>
        <taxon>Lactobacillales</taxon>
        <taxon>Lactobacillaceae</taxon>
        <taxon>Latilactobacillus</taxon>
    </lineage>
</organism>
<accession>A0A385AFD3</accession>
<feature type="region of interest" description="Disordered" evidence="1">
    <location>
        <begin position="1017"/>
        <end position="1072"/>
    </location>
</feature>
<dbReference type="NCBIfam" id="TIGR01167">
    <property type="entry name" value="LPXTG_anchor"/>
    <property type="match status" value="1"/>
</dbReference>
<evidence type="ECO:0000256" key="2">
    <source>
        <dbReference type="SAM" id="Phobius"/>
    </source>
</evidence>
<keyword evidence="2" id="KW-0472">Membrane</keyword>
<evidence type="ECO:0000313" key="3">
    <source>
        <dbReference type="EMBL" id="AXN36313.1"/>
    </source>
</evidence>
<protein>
    <submittedName>
        <fullName evidence="3">LPXTG cell wall anchor domain-containing protein</fullName>
    </submittedName>
</protein>
<dbReference type="AlphaFoldDB" id="A0A385AFD3"/>
<dbReference type="RefSeq" id="WP_116843688.1">
    <property type="nucleotide sequence ID" value="NZ_CP031003.1"/>
</dbReference>
<feature type="transmembrane region" description="Helical" evidence="2">
    <location>
        <begin position="1103"/>
        <end position="1122"/>
    </location>
</feature>
<name>A0A385AFD3_LATCU</name>
<sequence>MATPTIDQARDGDTNITEQVTLSQPIPAGTTFEAIAVLPGGRQVTGAVNADGSFTVATGDPLVAGTQVAVHIKAVNGTFSKESTPATMTVADALPTNPIENYDVPAPLVTPAVEGDKSVKGHVNLVTPIPANTTFKALVTYEDGTTAEVAVPETGDFEVPTRTLVADEKVAVKVIAQNGMNQKESPTTEITISKAVATDPLDGYTVPKPSVDPVTSADTSVTGQITLNNPPVGTTFIANVKMADGSIKKANVMPDGTFTVATGALEANAVLEVTITAQNSGYEKVSDPTTVTVSRADPLENYVVAKPSVDPIKEGDQAVTGNVTLNKPVPDGTTFEAVVTLPNGDQITATVDDQGQFTVPVAGIKEGDKLTIKVVAHNDGFDKDSDPVNVTVDKAVPTNPLEGYGVAQPVVDPVKAGDTAVTGKVTLEEPIPAGTTFEAEVTLPDGSMKTGMLNPDGTFTVDTGTLAAGDELIVHVIAHNGANQKESNPIHVIVAADTTTNPIENYTVNAPVVNPMTDGETQVTGQVNLGIPIPNRTTFTAVVTLADGTTTSAPVAADGQFTVATNTLVAETTVGVKIVATNGTFTKDSSIVYQTVSPQLDTNPLANYTVNQPTVEPVTADQTSVKGQVTLATPIPDGTTFEATVTLPNGAQKTAAVDANGNFEVVTGRLTADSDLSVKITAKNSTYTKDSENVSVTVGASTVENPLENYDVAEPVVDPVKEGDKQATGSVTLTQPVPDGTSFEAVVTLPNGDKITATVDDQGHFTMPVDGIKEGDELTVEVIAHNGDNEKASDPIIVTVDKAAVTNPIEDYDVATPTLNPEKAGETAVSGTVELGDFPEGTTFEAIMVMPNGRTRIVRLDSSNAAADGTFIIQTDALTAGQVVQVKIIATNGTFTKESATAEMTVTAANPTNPLENYNVAEPVVDPVKAGDKAVRGSVTFTKPIPEGTNFTAVVTLPNGIQVRVPVDENGQFAARVDGLKAGDRIIVQILAENDGYQKASVPVDILVSASDLGNPGGNGNNNGNGNGTGNNGNGTGDGTGIGNNGSGLGNGQSGSSNGQLGSHGPGTLKPLSISSKALNQANNRQSTNGQHLPQTGEKSTSVWSWLGMLVLTAALFIKRLVPIKRDK</sequence>
<gene>
    <name evidence="3" type="ORF">DT351_08010</name>
</gene>
<evidence type="ECO:0000313" key="4">
    <source>
        <dbReference type="Proteomes" id="UP000257607"/>
    </source>
</evidence>
<evidence type="ECO:0000256" key="1">
    <source>
        <dbReference type="SAM" id="MobiDB-lite"/>
    </source>
</evidence>
<keyword evidence="2" id="KW-1133">Transmembrane helix</keyword>
<feature type="compositionally biased region" description="Low complexity" evidence="1">
    <location>
        <begin position="1054"/>
        <end position="1063"/>
    </location>
</feature>
<dbReference type="Proteomes" id="UP000257607">
    <property type="component" value="Chromosome"/>
</dbReference>